<dbReference type="InterPro" id="IPR021384">
    <property type="entry name" value="Mediator_Med21"/>
</dbReference>
<sequence length="157" mass="17967">MTFFFSLNVTRWYTKMADRLTQLQDTVNQQAEHFCNAIGVIQQTSFPSKFANFDRIGSQTPNTCHPQEDYAQLFAQLIARCAKDIDTLIESLPNEDSSIELQNSSLKRLEIENQETAHELEQVVQKGEILLEKMQSALENIAQAQLDMQITLKTNLQ</sequence>
<dbReference type="InterPro" id="IPR037212">
    <property type="entry name" value="Med7/Med21-like"/>
</dbReference>
<dbReference type="OrthoDB" id="526653at2759"/>
<keyword evidence="7" id="KW-0175">Coiled coil</keyword>
<comment type="subunit">
    <text evidence="6">Component of the Mediator complex.</text>
</comment>
<comment type="subcellular location">
    <subcellularLocation>
        <location evidence="1 6">Nucleus</location>
    </subcellularLocation>
</comment>
<comment type="similarity">
    <text evidence="6">Belongs to the Mediator complex subunit 21 family.</text>
</comment>
<dbReference type="RefSeq" id="XP_016976406.1">
    <property type="nucleotide sequence ID" value="XM_017120917.1"/>
</dbReference>
<reference evidence="10" key="2">
    <citation type="submission" date="2025-04" db="UniProtKB">
        <authorList>
            <consortium name="RefSeq"/>
        </authorList>
    </citation>
    <scope>IDENTIFICATION</scope>
</reference>
<dbReference type="PANTHER" id="PTHR13381:SF0">
    <property type="entry name" value="MEDIATOR OF RNA POLYMERASE II TRANSCRIPTION SUBUNIT 21"/>
    <property type="match status" value="1"/>
</dbReference>
<keyword evidence="4 6" id="KW-0804">Transcription</keyword>
<evidence type="ECO:0000313" key="9">
    <source>
        <dbReference type="Proteomes" id="UP001652680"/>
    </source>
</evidence>
<accession>A0A6P4ETE7</accession>
<proteinExistence type="inferred from homology"/>
<evidence type="ECO:0000256" key="7">
    <source>
        <dbReference type="SAM" id="Coils"/>
    </source>
</evidence>
<feature type="coiled-coil region" evidence="7">
    <location>
        <begin position="99"/>
        <end position="126"/>
    </location>
</feature>
<keyword evidence="5 6" id="KW-0539">Nucleus</keyword>
<reference evidence="9" key="1">
    <citation type="journal article" date="2021" name="Elife">
        <title>Highly contiguous assemblies of 101 drosophilid genomes.</title>
        <authorList>
            <person name="Kim B.Y."/>
            <person name="Wang J.R."/>
            <person name="Miller D.E."/>
            <person name="Barmina O."/>
            <person name="Delaney E."/>
            <person name="Thompson A."/>
            <person name="Comeault A.A."/>
            <person name="Peede D."/>
            <person name="D'Agostino E.R."/>
            <person name="Pelaez J."/>
            <person name="Aguilar J.M."/>
            <person name="Haji D."/>
            <person name="Matsunaga T."/>
            <person name="Armstrong E.E."/>
            <person name="Zych M."/>
            <person name="Ogawa Y."/>
            <person name="Stamenkovic-Radak M."/>
            <person name="Jelic M."/>
            <person name="Veselinovic M.S."/>
            <person name="Tanaskovic M."/>
            <person name="Eric P."/>
            <person name="Gao J.J."/>
            <person name="Katoh T.K."/>
            <person name="Toda M.J."/>
            <person name="Watabe H."/>
            <person name="Watada M."/>
            <person name="Davis J.S."/>
            <person name="Moyle L.C."/>
            <person name="Manoli G."/>
            <person name="Bertolini E."/>
            <person name="Kostal V."/>
            <person name="Hawley R.S."/>
            <person name="Takahashi A."/>
            <person name="Jones C.D."/>
            <person name="Price D.K."/>
            <person name="Whiteman N."/>
            <person name="Kopp A."/>
            <person name="Matute D.R."/>
            <person name="Petrov D.A."/>
        </authorList>
    </citation>
    <scope>NUCLEOTIDE SEQUENCE [LARGE SCALE GENOMIC DNA]</scope>
</reference>
<evidence type="ECO:0000313" key="8">
    <source>
        <dbReference type="EnsemblMetazoa" id="XP_016976406.1"/>
    </source>
</evidence>
<evidence type="ECO:0000256" key="4">
    <source>
        <dbReference type="ARBA" id="ARBA00023163"/>
    </source>
</evidence>
<reference evidence="8" key="3">
    <citation type="submission" date="2025-05" db="UniProtKB">
        <authorList>
            <consortium name="EnsemblMetazoa"/>
        </authorList>
    </citation>
    <scope>IDENTIFICATION</scope>
</reference>
<comment type="function">
    <text evidence="6">Component of the Mediator complex, a coactivator involved in the regulated transcription of nearly all RNA polymerase II-dependent genes. Mediator functions as a bridge to convey information from gene-specific regulatory proteins to the basal RNA polymerase II transcription machinery. Mediator is recruited to promoters by direct interactions with regulatory proteins and serves as a scaffold for the assembly of a functional preinitiation complex with RNA polymerase II and the general transcription factors.</text>
</comment>
<evidence type="ECO:0000256" key="5">
    <source>
        <dbReference type="ARBA" id="ARBA00023242"/>
    </source>
</evidence>
<protein>
    <recommendedName>
        <fullName evidence="6">Mediator of RNA polymerase II transcription subunit 21</fullName>
    </recommendedName>
</protein>
<keyword evidence="2 6" id="KW-0805">Transcription regulation</keyword>
<dbReference type="GO" id="GO:0006357">
    <property type="term" value="P:regulation of transcription by RNA polymerase II"/>
    <property type="evidence" value="ECO:0007669"/>
    <property type="project" value="TreeGrafter"/>
</dbReference>
<dbReference type="GO" id="GO:0016592">
    <property type="term" value="C:mediator complex"/>
    <property type="evidence" value="ECO:0007669"/>
    <property type="project" value="UniProtKB-UniRule"/>
</dbReference>
<dbReference type="GeneID" id="108042584"/>
<dbReference type="Proteomes" id="UP001652680">
    <property type="component" value="Unassembled WGS sequence"/>
</dbReference>
<evidence type="ECO:0000256" key="6">
    <source>
        <dbReference type="RuleBase" id="RU366036"/>
    </source>
</evidence>
<gene>
    <name evidence="10" type="primary">LOC108042584</name>
    <name evidence="8" type="synonym">108042584</name>
</gene>
<keyword evidence="3 6" id="KW-0010">Activator</keyword>
<dbReference type="CTD" id="9412"/>
<evidence type="ECO:0000313" key="10">
    <source>
        <dbReference type="RefSeq" id="XP_016976406.1"/>
    </source>
</evidence>
<keyword evidence="9" id="KW-1185">Reference proteome</keyword>
<organism evidence="10">
    <name type="scientific">Drosophila rhopaloa</name>
    <name type="common">Fruit fly</name>
    <dbReference type="NCBI Taxonomy" id="1041015"/>
    <lineage>
        <taxon>Eukaryota</taxon>
        <taxon>Metazoa</taxon>
        <taxon>Ecdysozoa</taxon>
        <taxon>Arthropoda</taxon>
        <taxon>Hexapoda</taxon>
        <taxon>Insecta</taxon>
        <taxon>Pterygota</taxon>
        <taxon>Neoptera</taxon>
        <taxon>Endopterygota</taxon>
        <taxon>Diptera</taxon>
        <taxon>Brachycera</taxon>
        <taxon>Muscomorpha</taxon>
        <taxon>Ephydroidea</taxon>
        <taxon>Drosophilidae</taxon>
        <taxon>Drosophila</taxon>
        <taxon>Sophophora</taxon>
    </lineage>
</organism>
<dbReference type="PANTHER" id="PTHR13381">
    <property type="entry name" value="RNA POLYMERASE II HOLOENZYME COMPONENT SRB7"/>
    <property type="match status" value="1"/>
</dbReference>
<evidence type="ECO:0000256" key="3">
    <source>
        <dbReference type="ARBA" id="ARBA00023159"/>
    </source>
</evidence>
<dbReference type="Pfam" id="PF11221">
    <property type="entry name" value="Med21"/>
    <property type="match status" value="1"/>
</dbReference>
<dbReference type="SUPFAM" id="SSF140718">
    <property type="entry name" value="Mediator hinge subcomplex-like"/>
    <property type="match status" value="1"/>
</dbReference>
<evidence type="ECO:0000256" key="2">
    <source>
        <dbReference type="ARBA" id="ARBA00023015"/>
    </source>
</evidence>
<name>A0A6P4ETE7_DRORH</name>
<dbReference type="AlphaFoldDB" id="A0A6P4ETE7"/>
<evidence type="ECO:0000256" key="1">
    <source>
        <dbReference type="ARBA" id="ARBA00004123"/>
    </source>
</evidence>
<dbReference type="EnsemblMetazoa" id="XM_017120917.1">
    <property type="protein sequence ID" value="XP_016976406.1"/>
    <property type="gene ID" value="LOC108042584"/>
</dbReference>
<dbReference type="GO" id="GO:0003712">
    <property type="term" value="F:transcription coregulator activity"/>
    <property type="evidence" value="ECO:0007669"/>
    <property type="project" value="TreeGrafter"/>
</dbReference>
<dbReference type="Gene3D" id="6.10.280.10">
    <property type="entry name" value="Mediator complex, subunit Med21"/>
    <property type="match status" value="1"/>
</dbReference>